<reference evidence="2 3" key="1">
    <citation type="submission" date="2020-05" db="EMBL/GenBank/DDBJ databases">
        <title>Parvularcula mediterraneae sp. nov., isolated from polypropylene straw from shallow seawater of the seashore of Laganas in Zakynthos island, Greece.</title>
        <authorList>
            <person name="Szabo I."/>
            <person name="Al-Omari J."/>
            <person name="Rado J."/>
            <person name="Szerdahelyi G.S."/>
        </authorList>
    </citation>
    <scope>NUCLEOTIDE SEQUENCE [LARGE SCALE GENOMIC DNA]</scope>
    <source>
        <strain evidence="2 3">ZS-1/3</strain>
    </source>
</reference>
<organism evidence="2 3">
    <name type="scientific">Parvularcula mediterranea</name>
    <dbReference type="NCBI Taxonomy" id="2732508"/>
    <lineage>
        <taxon>Bacteria</taxon>
        <taxon>Pseudomonadati</taxon>
        <taxon>Pseudomonadota</taxon>
        <taxon>Alphaproteobacteria</taxon>
        <taxon>Parvularculales</taxon>
        <taxon>Parvularculaceae</taxon>
        <taxon>Parvularcula</taxon>
    </lineage>
</organism>
<dbReference type="Proteomes" id="UP000536835">
    <property type="component" value="Unassembled WGS sequence"/>
</dbReference>
<evidence type="ECO:0000313" key="2">
    <source>
        <dbReference type="EMBL" id="NNU17132.1"/>
    </source>
</evidence>
<sequence>MTGRGAPQLLRIVAIVLALGLSTVVVLQGRGSLEGELPFWILAVPALMLLAAMLLAKHEREAKGGQDGKDETDTGNRG</sequence>
<name>A0A7Y3RN38_9PROT</name>
<dbReference type="RefSeq" id="WP_173200258.1">
    <property type="nucleotide sequence ID" value="NZ_JABFCX010000003.1"/>
</dbReference>
<dbReference type="AlphaFoldDB" id="A0A7Y3RN38"/>
<keyword evidence="1" id="KW-1133">Transmembrane helix</keyword>
<protein>
    <submittedName>
        <fullName evidence="2">Uncharacterized protein</fullName>
    </submittedName>
</protein>
<keyword evidence="1" id="KW-0472">Membrane</keyword>
<gene>
    <name evidence="2" type="ORF">HK107_12445</name>
</gene>
<keyword evidence="3" id="KW-1185">Reference proteome</keyword>
<proteinExistence type="predicted"/>
<accession>A0A7Y3RN38</accession>
<keyword evidence="1" id="KW-0812">Transmembrane</keyword>
<evidence type="ECO:0000256" key="1">
    <source>
        <dbReference type="SAM" id="Phobius"/>
    </source>
</evidence>
<dbReference type="EMBL" id="JABFCX010000003">
    <property type="protein sequence ID" value="NNU17132.1"/>
    <property type="molecule type" value="Genomic_DNA"/>
</dbReference>
<evidence type="ECO:0000313" key="3">
    <source>
        <dbReference type="Proteomes" id="UP000536835"/>
    </source>
</evidence>
<feature type="transmembrane region" description="Helical" evidence="1">
    <location>
        <begin position="37"/>
        <end position="56"/>
    </location>
</feature>
<feature type="transmembrane region" description="Helical" evidence="1">
    <location>
        <begin position="12"/>
        <end position="31"/>
    </location>
</feature>
<comment type="caution">
    <text evidence="2">The sequence shown here is derived from an EMBL/GenBank/DDBJ whole genome shotgun (WGS) entry which is preliminary data.</text>
</comment>